<dbReference type="EMBL" id="JALJOU010000110">
    <property type="protein sequence ID" value="KAK9820964.1"/>
    <property type="molecule type" value="Genomic_DNA"/>
</dbReference>
<reference evidence="3 4" key="1">
    <citation type="journal article" date="2024" name="Nat. Commun.">
        <title>Phylogenomics reveals the evolutionary origins of lichenization in chlorophyte algae.</title>
        <authorList>
            <person name="Puginier C."/>
            <person name="Libourel C."/>
            <person name="Otte J."/>
            <person name="Skaloud P."/>
            <person name="Haon M."/>
            <person name="Grisel S."/>
            <person name="Petersen M."/>
            <person name="Berrin J.G."/>
            <person name="Delaux P.M."/>
            <person name="Dal Grande F."/>
            <person name="Keller J."/>
        </authorList>
    </citation>
    <scope>NUCLEOTIDE SEQUENCE [LARGE SCALE GENOMIC DNA]</scope>
    <source>
        <strain evidence="3 4">SAG 245.80</strain>
    </source>
</reference>
<evidence type="ECO:0000313" key="4">
    <source>
        <dbReference type="Proteomes" id="UP001445335"/>
    </source>
</evidence>
<proteinExistence type="predicted"/>
<accession>A0AAW1QHW9</accession>
<gene>
    <name evidence="3" type="ORF">WJX81_000960</name>
</gene>
<dbReference type="PANTHER" id="PTHR42896:SF4">
    <property type="entry name" value="OS08G0485900 PROTEIN"/>
    <property type="match status" value="1"/>
</dbReference>
<dbReference type="GO" id="GO:0016787">
    <property type="term" value="F:hydrolase activity"/>
    <property type="evidence" value="ECO:0007669"/>
    <property type="project" value="UniProtKB-KW"/>
</dbReference>
<dbReference type="InterPro" id="IPR036412">
    <property type="entry name" value="HAD-like_sf"/>
</dbReference>
<dbReference type="AlphaFoldDB" id="A0AAW1QHW9"/>
<evidence type="ECO:0000256" key="2">
    <source>
        <dbReference type="ARBA" id="ARBA00022801"/>
    </source>
</evidence>
<dbReference type="Proteomes" id="UP001445335">
    <property type="component" value="Unassembled WGS sequence"/>
</dbReference>
<dbReference type="SFLD" id="SFLDS00003">
    <property type="entry name" value="Haloacid_Dehalogenase"/>
    <property type="match status" value="1"/>
</dbReference>
<dbReference type="Gene3D" id="1.10.150.240">
    <property type="entry name" value="Putative phosphatase, domain 2"/>
    <property type="match status" value="1"/>
</dbReference>
<keyword evidence="1" id="KW-0479">Metal-binding</keyword>
<evidence type="ECO:0000256" key="1">
    <source>
        <dbReference type="ARBA" id="ARBA00022723"/>
    </source>
</evidence>
<dbReference type="GO" id="GO:0046872">
    <property type="term" value="F:metal ion binding"/>
    <property type="evidence" value="ECO:0007669"/>
    <property type="project" value="UniProtKB-KW"/>
</dbReference>
<keyword evidence="2" id="KW-0378">Hydrolase</keyword>
<dbReference type="SFLD" id="SFLDG01129">
    <property type="entry name" value="C1.5:_HAD__Beta-PGM__Phosphata"/>
    <property type="match status" value="1"/>
</dbReference>
<keyword evidence="4" id="KW-1185">Reference proteome</keyword>
<dbReference type="NCBIfam" id="TIGR01509">
    <property type="entry name" value="HAD-SF-IA-v3"/>
    <property type="match status" value="1"/>
</dbReference>
<name>A0AAW1QHW9_9CHLO</name>
<dbReference type="PANTHER" id="PTHR42896">
    <property type="entry name" value="XYLULOSE-1,5-BISPHOSPHATE (XUBP) PHOSPHATASE"/>
    <property type="match status" value="1"/>
</dbReference>
<comment type="caution">
    <text evidence="3">The sequence shown here is derived from an EMBL/GenBank/DDBJ whole genome shotgun (WGS) entry which is preliminary data.</text>
</comment>
<evidence type="ECO:0000313" key="3">
    <source>
        <dbReference type="EMBL" id="KAK9820964.1"/>
    </source>
</evidence>
<organism evidence="3 4">
    <name type="scientific">Elliptochloris bilobata</name>
    <dbReference type="NCBI Taxonomy" id="381761"/>
    <lineage>
        <taxon>Eukaryota</taxon>
        <taxon>Viridiplantae</taxon>
        <taxon>Chlorophyta</taxon>
        <taxon>core chlorophytes</taxon>
        <taxon>Trebouxiophyceae</taxon>
        <taxon>Trebouxiophyceae incertae sedis</taxon>
        <taxon>Elliptochloris clade</taxon>
        <taxon>Elliptochloris</taxon>
    </lineage>
</organism>
<dbReference type="InterPro" id="IPR006439">
    <property type="entry name" value="HAD-SF_hydro_IA"/>
</dbReference>
<protein>
    <submittedName>
        <fullName evidence="3">Uncharacterized protein</fullName>
    </submittedName>
</protein>
<dbReference type="InterPro" id="IPR023198">
    <property type="entry name" value="PGP-like_dom2"/>
</dbReference>
<dbReference type="InterPro" id="IPR044999">
    <property type="entry name" value="CbbY-like"/>
</dbReference>
<dbReference type="SUPFAM" id="SSF56784">
    <property type="entry name" value="HAD-like"/>
    <property type="match status" value="1"/>
</dbReference>
<dbReference type="Pfam" id="PF00702">
    <property type="entry name" value="Hydrolase"/>
    <property type="match status" value="1"/>
</dbReference>
<dbReference type="Gene3D" id="3.40.50.1000">
    <property type="entry name" value="HAD superfamily/HAD-like"/>
    <property type="match status" value="1"/>
</dbReference>
<dbReference type="FunFam" id="3.40.50.1000:FF:000036">
    <property type="entry name" value="HAD family hydrolase"/>
    <property type="match status" value="1"/>
</dbReference>
<sequence length="302" mass="32908">MPARHKIAWMLQPVPRQHAAAPAQRARAVACQAAEMKALLFDCDGVILLSEDLHRVAYNAAFEHFDVRCGGERVVWSEEFYNQLQNSVGGGKPKMRWYFGQHGWPMSKVLPAAPKTEEEQAALIDALQDWKTLHYQELIASGSVPAREGVLRLMDETREAGLALGVCSASTRSSAVCVLENLLGRDRFQGLDIFLGGDDVERKKPDPSIYVMAAERLGVQPSECVVIEDSVIGVKAALGAGMRCVVTYTSSTCDQDFAGAERIIGSLGEDPPQVTLADLRKADCVQDDRVEMQVAASGAVTF</sequence>
<dbReference type="InterPro" id="IPR023214">
    <property type="entry name" value="HAD_sf"/>
</dbReference>